<keyword evidence="3" id="KW-1185">Reference proteome</keyword>
<feature type="region of interest" description="Disordered" evidence="1">
    <location>
        <begin position="517"/>
        <end position="557"/>
    </location>
</feature>
<dbReference type="Proteomes" id="UP000221165">
    <property type="component" value="Unassembled WGS sequence"/>
</dbReference>
<dbReference type="GeneID" id="94426457"/>
<organism evidence="2 3">
    <name type="scientific">Cystoisospora suis</name>
    <dbReference type="NCBI Taxonomy" id="483139"/>
    <lineage>
        <taxon>Eukaryota</taxon>
        <taxon>Sar</taxon>
        <taxon>Alveolata</taxon>
        <taxon>Apicomplexa</taxon>
        <taxon>Conoidasida</taxon>
        <taxon>Coccidia</taxon>
        <taxon>Eucoccidiorida</taxon>
        <taxon>Eimeriorina</taxon>
        <taxon>Sarcocystidae</taxon>
        <taxon>Cystoisospora</taxon>
    </lineage>
</organism>
<evidence type="ECO:0000313" key="3">
    <source>
        <dbReference type="Proteomes" id="UP000221165"/>
    </source>
</evidence>
<sequence>MRDRCKMASACTDGLNIPIPSSFSYDAELSKFLEVLAAPLLQSHDEPDLVQAGTTGQKVEATQEQRLEGTEAVCGWSEKRRTRNPSFCVSESLELALLSSQSREEGHEGANCERAGEGAHAELGRNEYLKGGQRGGQKGGPKIQRSFDDTPSGFAHPLSIETSCPQQTLASSLLCVPSLPSTETPSRLGGRCRLPGGEAQQEHMSVQSFAGSFDHAVRHGQKSPKKGVSNVDEEHSVGPLAEILLEGDLHDVLDLERGIGSVLLIEPEVGLEEDCKAKVTRLSLRLSLSPPETNFDAPDVHGTSAGSLSKEDLLSQTTGNNLATLPRSFRSRSDYLSLCSLQNGASAPGKERPPRSLDELKALQGSETLSLAEIHLLAQSLAADFMDSVTSRSNGEPARHVLKYRRDNLSFAVVQNSNRVWNPSRGRKSPDGCGEAPCAGPQSSVNKESLDPWSLRAGICVSPFAKSGLTASPDPSLMGGAAGPSRVAETGLNDTTVEAVINAFLKATSFFAPLAASRQQQSSGRNADEHGSWAKGRGGGRTKERLDSAMGGVYRPP</sequence>
<name>A0A2C6KRS0_9APIC</name>
<dbReference type="OrthoDB" id="330064at2759"/>
<feature type="region of interest" description="Disordered" evidence="1">
    <location>
        <begin position="129"/>
        <end position="159"/>
    </location>
</feature>
<protein>
    <submittedName>
        <fullName evidence="2">Uncharacterized protein</fullName>
    </submittedName>
</protein>
<dbReference type="VEuPathDB" id="ToxoDB:CSUI_003048"/>
<proteinExistence type="predicted"/>
<dbReference type="EMBL" id="MIGC01001312">
    <property type="protein sequence ID" value="PHJ23100.1"/>
    <property type="molecule type" value="Genomic_DNA"/>
</dbReference>
<comment type="caution">
    <text evidence="2">The sequence shown here is derived from an EMBL/GenBank/DDBJ whole genome shotgun (WGS) entry which is preliminary data.</text>
</comment>
<reference evidence="2 3" key="1">
    <citation type="journal article" date="2017" name="Int. J. Parasitol.">
        <title>The genome of the protozoan parasite Cystoisospora suis and a reverse vaccinology approach to identify vaccine candidates.</title>
        <authorList>
            <person name="Palmieri N."/>
            <person name="Shrestha A."/>
            <person name="Ruttkowski B."/>
            <person name="Beck T."/>
            <person name="Vogl C."/>
            <person name="Tomley F."/>
            <person name="Blake D.P."/>
            <person name="Joachim A."/>
        </authorList>
    </citation>
    <scope>NUCLEOTIDE SEQUENCE [LARGE SCALE GENOMIC DNA]</scope>
    <source>
        <strain evidence="2 3">Wien I</strain>
    </source>
</reference>
<evidence type="ECO:0000256" key="1">
    <source>
        <dbReference type="SAM" id="MobiDB-lite"/>
    </source>
</evidence>
<feature type="region of interest" description="Disordered" evidence="1">
    <location>
        <begin position="421"/>
        <end position="445"/>
    </location>
</feature>
<dbReference type="RefSeq" id="XP_067924777.1">
    <property type="nucleotide sequence ID" value="XM_068063246.1"/>
</dbReference>
<gene>
    <name evidence="2" type="ORF">CSUI_003048</name>
</gene>
<dbReference type="AlphaFoldDB" id="A0A2C6KRS0"/>
<accession>A0A2C6KRS0</accession>
<evidence type="ECO:0000313" key="2">
    <source>
        <dbReference type="EMBL" id="PHJ23100.1"/>
    </source>
</evidence>